<feature type="region of interest" description="Disordered" evidence="1">
    <location>
        <begin position="37"/>
        <end position="90"/>
    </location>
</feature>
<protein>
    <submittedName>
        <fullName evidence="2">Uncharacterized protein</fullName>
    </submittedName>
</protein>
<name>A0A834I032_RHYFE</name>
<sequence>MPDRRLSWAVASQAKKYLSQGLFSFFSLPGSFRHGQGWREERVGDDDKQATSIRATDLPLPFSGSASARDVTGAIPRESAPRNPILTSEEGEGLFCPRYDNEFIASGAGPLSLVDIEAKSCPRRNSQRPGNAYLLRGTGGVDDMTLPS</sequence>
<organism evidence="2 3">
    <name type="scientific">Rhynchophorus ferrugineus</name>
    <name type="common">Red palm weevil</name>
    <name type="synonym">Curculio ferrugineus</name>
    <dbReference type="NCBI Taxonomy" id="354439"/>
    <lineage>
        <taxon>Eukaryota</taxon>
        <taxon>Metazoa</taxon>
        <taxon>Ecdysozoa</taxon>
        <taxon>Arthropoda</taxon>
        <taxon>Hexapoda</taxon>
        <taxon>Insecta</taxon>
        <taxon>Pterygota</taxon>
        <taxon>Neoptera</taxon>
        <taxon>Endopterygota</taxon>
        <taxon>Coleoptera</taxon>
        <taxon>Polyphaga</taxon>
        <taxon>Cucujiformia</taxon>
        <taxon>Curculionidae</taxon>
        <taxon>Dryophthorinae</taxon>
        <taxon>Rhynchophorus</taxon>
    </lineage>
</organism>
<accession>A0A834I032</accession>
<dbReference type="Proteomes" id="UP000625711">
    <property type="component" value="Unassembled WGS sequence"/>
</dbReference>
<feature type="region of interest" description="Disordered" evidence="1">
    <location>
        <begin position="122"/>
        <end position="148"/>
    </location>
</feature>
<evidence type="ECO:0000313" key="2">
    <source>
        <dbReference type="EMBL" id="KAF7270168.1"/>
    </source>
</evidence>
<reference evidence="2" key="1">
    <citation type="submission" date="2020-08" db="EMBL/GenBank/DDBJ databases">
        <title>Genome sequencing and assembly of the red palm weevil Rhynchophorus ferrugineus.</title>
        <authorList>
            <person name="Dias G.B."/>
            <person name="Bergman C.M."/>
            <person name="Manee M."/>
        </authorList>
    </citation>
    <scope>NUCLEOTIDE SEQUENCE</scope>
    <source>
        <strain evidence="2">AA-2017</strain>
        <tissue evidence="2">Whole larva</tissue>
    </source>
</reference>
<evidence type="ECO:0000313" key="3">
    <source>
        <dbReference type="Proteomes" id="UP000625711"/>
    </source>
</evidence>
<comment type="caution">
    <text evidence="2">The sequence shown here is derived from an EMBL/GenBank/DDBJ whole genome shotgun (WGS) entry which is preliminary data.</text>
</comment>
<dbReference type="AlphaFoldDB" id="A0A834I032"/>
<feature type="compositionally biased region" description="Basic and acidic residues" evidence="1">
    <location>
        <begin position="37"/>
        <end position="49"/>
    </location>
</feature>
<evidence type="ECO:0000256" key="1">
    <source>
        <dbReference type="SAM" id="MobiDB-lite"/>
    </source>
</evidence>
<proteinExistence type="predicted"/>
<dbReference type="EMBL" id="JAACXV010014127">
    <property type="protein sequence ID" value="KAF7270168.1"/>
    <property type="molecule type" value="Genomic_DNA"/>
</dbReference>
<keyword evidence="3" id="KW-1185">Reference proteome</keyword>
<gene>
    <name evidence="2" type="ORF">GWI33_016858</name>
</gene>